<keyword evidence="2 3" id="KW-0539">Nucleus</keyword>
<dbReference type="PROSITE" id="PS51015">
    <property type="entry name" value="YDG"/>
    <property type="match status" value="1"/>
</dbReference>
<feature type="region of interest" description="Disordered" evidence="4">
    <location>
        <begin position="1"/>
        <end position="30"/>
    </location>
</feature>
<dbReference type="InterPro" id="IPR003105">
    <property type="entry name" value="SRA_YDG"/>
</dbReference>
<gene>
    <name evidence="6" type="ORF">V5N11_007338</name>
</gene>
<feature type="domain" description="YDG" evidence="5">
    <location>
        <begin position="248"/>
        <end position="392"/>
    </location>
</feature>
<evidence type="ECO:0000256" key="1">
    <source>
        <dbReference type="ARBA" id="ARBA00004584"/>
    </source>
</evidence>
<name>A0ABD1BG34_CARAN</name>
<evidence type="ECO:0000256" key="2">
    <source>
        <dbReference type="ARBA" id="ARBA00023242"/>
    </source>
</evidence>
<keyword evidence="7" id="KW-1185">Reference proteome</keyword>
<dbReference type="Proteomes" id="UP001558713">
    <property type="component" value="Unassembled WGS sequence"/>
</dbReference>
<dbReference type="InterPro" id="IPR015947">
    <property type="entry name" value="PUA-like_sf"/>
</dbReference>
<dbReference type="InterPro" id="IPR036987">
    <property type="entry name" value="SRA-YDG_sf"/>
</dbReference>
<sequence length="401" mass="45791">MNQKTSHSNKKLKVSALRDSPHGYDTETSLKKPKSEICGDVVAFTNGKGKNLIGSEGVVGVANHNYHKPKEEESFDLVMKRAGFNMAVNGRRFDPLKRKFHSPHGSKVKILSSEESKKLYASVERKRHGSGNIQRKSLLAKAVMMMKEKKKKKKFSSADVLRLKANAYKVIQHRYERHGVKQENQITKVPSPREKVKIALRLFKLVLKELDCDEAARRSESKTSRIDCYARTVVMEMGEQVNQNKMIGPVPGIEVGDKFQYKVELEIIGLHFEFMGGIDYMYKGSMILATSIVSADNSAYEDRFEDDTLIYTGEGGNMMSKDPKQVEDQKMVKGNLALYNSMRKKTQVRVIRGEKWDQRGKNYVYDGLYLVKEHWEEKGPQGNILFKFKLCRVHGQPLLFT</sequence>
<protein>
    <submittedName>
        <fullName evidence="6">YDG domain-containing protein</fullName>
    </submittedName>
</protein>
<dbReference type="AlphaFoldDB" id="A0ABD1BG34"/>
<dbReference type="SMART" id="SM00466">
    <property type="entry name" value="SRA"/>
    <property type="match status" value="1"/>
</dbReference>
<dbReference type="EMBL" id="JBANAX010000325">
    <property type="protein sequence ID" value="KAL1213975.1"/>
    <property type="molecule type" value="Genomic_DNA"/>
</dbReference>
<dbReference type="GO" id="GO:0000775">
    <property type="term" value="C:chromosome, centromeric region"/>
    <property type="evidence" value="ECO:0007669"/>
    <property type="project" value="UniProtKB-SubCell"/>
</dbReference>
<dbReference type="PANTHER" id="PTHR45660">
    <property type="entry name" value="HISTONE-LYSINE N-METHYLTRANSFERASE SETMAR"/>
    <property type="match status" value="1"/>
</dbReference>
<dbReference type="InterPro" id="IPR051357">
    <property type="entry name" value="H3K9_HMTase_SUVAR3-9"/>
</dbReference>
<evidence type="ECO:0000256" key="4">
    <source>
        <dbReference type="SAM" id="MobiDB-lite"/>
    </source>
</evidence>
<evidence type="ECO:0000313" key="7">
    <source>
        <dbReference type="Proteomes" id="UP001558713"/>
    </source>
</evidence>
<dbReference type="PANTHER" id="PTHR45660:SF23">
    <property type="entry name" value="YDG DOMAIN-CONTAINING PROTEIN"/>
    <property type="match status" value="1"/>
</dbReference>
<organism evidence="6 7">
    <name type="scientific">Cardamine amara subsp. amara</name>
    <dbReference type="NCBI Taxonomy" id="228776"/>
    <lineage>
        <taxon>Eukaryota</taxon>
        <taxon>Viridiplantae</taxon>
        <taxon>Streptophyta</taxon>
        <taxon>Embryophyta</taxon>
        <taxon>Tracheophyta</taxon>
        <taxon>Spermatophyta</taxon>
        <taxon>Magnoliopsida</taxon>
        <taxon>eudicotyledons</taxon>
        <taxon>Gunneridae</taxon>
        <taxon>Pentapetalae</taxon>
        <taxon>rosids</taxon>
        <taxon>malvids</taxon>
        <taxon>Brassicales</taxon>
        <taxon>Brassicaceae</taxon>
        <taxon>Cardamineae</taxon>
        <taxon>Cardamine</taxon>
    </lineage>
</organism>
<proteinExistence type="predicted"/>
<comment type="caution">
    <text evidence="6">The sequence shown here is derived from an EMBL/GenBank/DDBJ whole genome shotgun (WGS) entry which is preliminary data.</text>
</comment>
<comment type="subcellular location">
    <subcellularLocation>
        <location evidence="1">Chromosome</location>
        <location evidence="1">Centromere</location>
    </subcellularLocation>
    <subcellularLocation>
        <location evidence="3">Nucleus</location>
    </subcellularLocation>
</comment>
<feature type="compositionally biased region" description="Basic and acidic residues" evidence="4">
    <location>
        <begin position="19"/>
        <end position="30"/>
    </location>
</feature>
<dbReference type="SUPFAM" id="SSF88697">
    <property type="entry name" value="PUA domain-like"/>
    <property type="match status" value="1"/>
</dbReference>
<dbReference type="Gene3D" id="2.30.280.10">
    <property type="entry name" value="SRA-YDG"/>
    <property type="match status" value="1"/>
</dbReference>
<reference evidence="6 7" key="1">
    <citation type="submission" date="2024-04" db="EMBL/GenBank/DDBJ databases">
        <title>Genome assembly C_amara_ONT_v2.</title>
        <authorList>
            <person name="Yant L."/>
            <person name="Moore C."/>
            <person name="Slenker M."/>
        </authorList>
    </citation>
    <scope>NUCLEOTIDE SEQUENCE [LARGE SCALE GENOMIC DNA]</scope>
    <source>
        <tissue evidence="6">Leaf</tissue>
    </source>
</reference>
<dbReference type="GO" id="GO:0005634">
    <property type="term" value="C:nucleus"/>
    <property type="evidence" value="ECO:0007669"/>
    <property type="project" value="UniProtKB-SubCell"/>
</dbReference>
<evidence type="ECO:0000256" key="3">
    <source>
        <dbReference type="PROSITE-ProRule" id="PRU00358"/>
    </source>
</evidence>
<evidence type="ECO:0000259" key="5">
    <source>
        <dbReference type="PROSITE" id="PS51015"/>
    </source>
</evidence>
<dbReference type="Pfam" id="PF02182">
    <property type="entry name" value="SAD_SRA"/>
    <property type="match status" value="1"/>
</dbReference>
<evidence type="ECO:0000313" key="6">
    <source>
        <dbReference type="EMBL" id="KAL1213975.1"/>
    </source>
</evidence>
<accession>A0ABD1BG34</accession>